<dbReference type="InterPro" id="IPR000531">
    <property type="entry name" value="Beta-barrel_TonB"/>
</dbReference>
<dbReference type="PANTHER" id="PTHR32552:SF83">
    <property type="entry name" value="BLR3904 PROTEIN"/>
    <property type="match status" value="1"/>
</dbReference>
<dbReference type="EMBL" id="JACIEC010000001">
    <property type="protein sequence ID" value="MBB4142229.1"/>
    <property type="molecule type" value="Genomic_DNA"/>
</dbReference>
<proteinExistence type="inferred from homology"/>
<evidence type="ECO:0000256" key="5">
    <source>
        <dbReference type="ARBA" id="ARBA00022692"/>
    </source>
</evidence>
<evidence type="ECO:0000256" key="4">
    <source>
        <dbReference type="ARBA" id="ARBA00022452"/>
    </source>
</evidence>
<evidence type="ECO:0000256" key="10">
    <source>
        <dbReference type="PROSITE-ProRule" id="PRU01360"/>
    </source>
</evidence>
<comment type="subcellular location">
    <subcellularLocation>
        <location evidence="1 10">Cell outer membrane</location>
        <topology evidence="1 10">Multi-pass membrane protein</topology>
    </subcellularLocation>
</comment>
<evidence type="ECO:0000256" key="7">
    <source>
        <dbReference type="ARBA" id="ARBA00023136"/>
    </source>
</evidence>
<dbReference type="Gene3D" id="2.170.130.10">
    <property type="entry name" value="TonB-dependent receptor, plug domain"/>
    <property type="match status" value="1"/>
</dbReference>
<evidence type="ECO:0000256" key="8">
    <source>
        <dbReference type="ARBA" id="ARBA00023170"/>
    </source>
</evidence>
<evidence type="ECO:0000313" key="15">
    <source>
        <dbReference type="Proteomes" id="UP000519897"/>
    </source>
</evidence>
<evidence type="ECO:0000259" key="13">
    <source>
        <dbReference type="Pfam" id="PF07715"/>
    </source>
</evidence>
<keyword evidence="8 14" id="KW-0675">Receptor</keyword>
<dbReference type="Gene3D" id="2.40.170.20">
    <property type="entry name" value="TonB-dependent receptor, beta-barrel domain"/>
    <property type="match status" value="1"/>
</dbReference>
<dbReference type="AlphaFoldDB" id="A0A7W6PPU7"/>
<comment type="similarity">
    <text evidence="2 10 11">Belongs to the TonB-dependent receptor family.</text>
</comment>
<dbReference type="PANTHER" id="PTHR32552">
    <property type="entry name" value="FERRICHROME IRON RECEPTOR-RELATED"/>
    <property type="match status" value="1"/>
</dbReference>
<feature type="domain" description="TonB-dependent receptor-like beta-barrel" evidence="12">
    <location>
        <begin position="263"/>
        <end position="727"/>
    </location>
</feature>
<dbReference type="InterPro" id="IPR039426">
    <property type="entry name" value="TonB-dep_rcpt-like"/>
</dbReference>
<keyword evidence="7 10" id="KW-0472">Membrane</keyword>
<gene>
    <name evidence="14" type="ORF">GGQ72_000728</name>
</gene>
<evidence type="ECO:0000256" key="9">
    <source>
        <dbReference type="ARBA" id="ARBA00023237"/>
    </source>
</evidence>
<evidence type="ECO:0000256" key="11">
    <source>
        <dbReference type="RuleBase" id="RU003357"/>
    </source>
</evidence>
<comment type="caution">
    <text evidence="14">The sequence shown here is derived from an EMBL/GenBank/DDBJ whole genome shotgun (WGS) entry which is preliminary data.</text>
</comment>
<evidence type="ECO:0000256" key="2">
    <source>
        <dbReference type="ARBA" id="ARBA00009810"/>
    </source>
</evidence>
<dbReference type="GO" id="GO:0009279">
    <property type="term" value="C:cell outer membrane"/>
    <property type="evidence" value="ECO:0007669"/>
    <property type="project" value="UniProtKB-SubCell"/>
</dbReference>
<keyword evidence="9 10" id="KW-0998">Cell outer membrane</keyword>
<dbReference type="InterPro" id="IPR037066">
    <property type="entry name" value="Plug_dom_sf"/>
</dbReference>
<evidence type="ECO:0000256" key="1">
    <source>
        <dbReference type="ARBA" id="ARBA00004571"/>
    </source>
</evidence>
<protein>
    <submittedName>
        <fullName evidence="14">Catecholate siderophore receptor</fullName>
    </submittedName>
</protein>
<evidence type="ECO:0000259" key="12">
    <source>
        <dbReference type="Pfam" id="PF00593"/>
    </source>
</evidence>
<evidence type="ECO:0000256" key="3">
    <source>
        <dbReference type="ARBA" id="ARBA00022448"/>
    </source>
</evidence>
<dbReference type="InterPro" id="IPR012910">
    <property type="entry name" value="Plug_dom"/>
</dbReference>
<dbReference type="Pfam" id="PF07715">
    <property type="entry name" value="Plug"/>
    <property type="match status" value="1"/>
</dbReference>
<dbReference type="NCBIfam" id="TIGR01783">
    <property type="entry name" value="TonB-siderophor"/>
    <property type="match status" value="1"/>
</dbReference>
<keyword evidence="3 10" id="KW-0813">Transport</keyword>
<dbReference type="GO" id="GO:0015344">
    <property type="term" value="F:siderophore uptake transmembrane transporter activity"/>
    <property type="evidence" value="ECO:0007669"/>
    <property type="project" value="TreeGrafter"/>
</dbReference>
<evidence type="ECO:0000256" key="6">
    <source>
        <dbReference type="ARBA" id="ARBA00023077"/>
    </source>
</evidence>
<keyword evidence="6 11" id="KW-0798">TonB box</keyword>
<feature type="domain" description="TonB-dependent receptor plug" evidence="13">
    <location>
        <begin position="86"/>
        <end position="185"/>
    </location>
</feature>
<reference evidence="14 15" key="1">
    <citation type="submission" date="2020-08" db="EMBL/GenBank/DDBJ databases">
        <title>Genomic Encyclopedia of Type Strains, Phase IV (KMG-IV): sequencing the most valuable type-strain genomes for metagenomic binning, comparative biology and taxonomic classification.</title>
        <authorList>
            <person name="Goeker M."/>
        </authorList>
    </citation>
    <scope>NUCLEOTIDE SEQUENCE [LARGE SCALE GENOMIC DNA]</scope>
    <source>
        <strain evidence="14 15">DSM 29514</strain>
    </source>
</reference>
<keyword evidence="4 10" id="KW-1134">Transmembrane beta strand</keyword>
<organism evidence="14 15">
    <name type="scientific">Rhizobium rhizoryzae</name>
    <dbReference type="NCBI Taxonomy" id="451876"/>
    <lineage>
        <taxon>Bacteria</taxon>
        <taxon>Pseudomonadati</taxon>
        <taxon>Pseudomonadota</taxon>
        <taxon>Alphaproteobacteria</taxon>
        <taxon>Hyphomicrobiales</taxon>
        <taxon>Rhizobiaceae</taxon>
        <taxon>Rhizobium/Agrobacterium group</taxon>
        <taxon>Rhizobium</taxon>
    </lineage>
</organism>
<dbReference type="GO" id="GO:0015891">
    <property type="term" value="P:siderophore transport"/>
    <property type="evidence" value="ECO:0007669"/>
    <property type="project" value="InterPro"/>
</dbReference>
<dbReference type="PROSITE" id="PS52016">
    <property type="entry name" value="TONB_DEPENDENT_REC_3"/>
    <property type="match status" value="1"/>
</dbReference>
<dbReference type="InterPro" id="IPR036942">
    <property type="entry name" value="Beta-barrel_TonB_sf"/>
</dbReference>
<evidence type="ECO:0000313" key="14">
    <source>
        <dbReference type="EMBL" id="MBB4142229.1"/>
    </source>
</evidence>
<dbReference type="InterPro" id="IPR010105">
    <property type="entry name" value="TonB_sidphr_rcpt"/>
</dbReference>
<name>A0A7W6PPU7_9HYPH</name>
<sequence>MEIERNLASLRPLMSGAAATAGLAMSIAGLPVVANAQQAATNARTGSAAATDDETVLNRVTVSGQGGKGPNTNERTTGISRLSASIKETPKTINVVPAQIIEEQRATTLEQALRNVPGITLSTGEGNGGQNGSQFRIRGFQARSDIYVDGLRDFGVYSRDTFNTEDVQVFKGPSGDNFGAGNTGGLINQSSKKARLENFTKVDQSVGTGPTYRTTVDTNYQINDTTAIRFNGVYHKQDVADRDNVTSDRRGFGVDFGMGIGTETEWHLSYSYLHGDGVPDYGQPMVQGSNGIYLPAAEYGFDPSISYVRSTNKDVTNNHMLGSSFRSELTDWLTITNDTRLTIYDRDFGGTVPGSCSAACATNFFRGNRAATYTLGAGGGLTYDQEGWAIQNVTAAQMEFETGSVRHKAVVGLDVSFQNDERVNGSWPTWTNRNIESLFNPRYYYNFSPVFDYAGKRTLDATNVGFFVSDRAYLTDEFSVLGGLRIDYFKTELEQSGASASQSDTAYNPSAGVVWEPNKNLSLYASFARTHKPVSTDIAALTGNAAELPSSSSPLSPERSDTWEIGGKVDLLDGKLGLTGAIFQVDKDNSYNEVTGLPAGAGDAATGRRVRGFEAGLSGEVTDKWSVFANYAFLDGEITESATVAQIGNEAPNVSKHNFNLWTTYTIAEEISAALPGKLKVGGGFLYASSYWLDTANTQKIPNAFSLDALVSYETDKFRVSLNGYNLTDHQNYQSGQGGRAVPSSGRTFMLTVGTTF</sequence>
<keyword evidence="5 10" id="KW-0812">Transmembrane</keyword>
<dbReference type="CDD" id="cd01347">
    <property type="entry name" value="ligand_gated_channel"/>
    <property type="match status" value="1"/>
</dbReference>
<dbReference type="Pfam" id="PF00593">
    <property type="entry name" value="TonB_dep_Rec_b-barrel"/>
    <property type="match status" value="1"/>
</dbReference>
<dbReference type="Proteomes" id="UP000519897">
    <property type="component" value="Unassembled WGS sequence"/>
</dbReference>
<dbReference type="GO" id="GO:0038023">
    <property type="term" value="F:signaling receptor activity"/>
    <property type="evidence" value="ECO:0007669"/>
    <property type="project" value="InterPro"/>
</dbReference>
<dbReference type="RefSeq" id="WP_062554518.1">
    <property type="nucleotide sequence ID" value="NZ_CP049250.1"/>
</dbReference>
<keyword evidence="15" id="KW-1185">Reference proteome</keyword>
<dbReference type="SUPFAM" id="SSF56935">
    <property type="entry name" value="Porins"/>
    <property type="match status" value="1"/>
</dbReference>
<accession>A0A7W6PPU7</accession>